<dbReference type="OrthoDB" id="5379851at2"/>
<reference evidence="1 2" key="1">
    <citation type="journal article" date="2018" name="Int. J. Syst. Bacteriol.">
        <title>Oceaniradius stylonemae gen. nov., sp. nov., isolated from a red alga, Stylonema cornu-cervi.</title>
        <authorList>
            <person name="Jeong S."/>
        </authorList>
    </citation>
    <scope>NUCLEOTIDE SEQUENCE [LARGE SCALE GENOMIC DNA]</scope>
    <source>
        <strain evidence="1 2">StC1</strain>
    </source>
</reference>
<dbReference type="SUPFAM" id="SSF52309">
    <property type="entry name" value="N-(deoxy)ribosyltransferase-like"/>
    <property type="match status" value="1"/>
</dbReference>
<accession>A0A3A8A975</accession>
<organism evidence="1 2">
    <name type="scientific">Oceaniradius stylonematis</name>
    <dbReference type="NCBI Taxonomy" id="2184161"/>
    <lineage>
        <taxon>Bacteria</taxon>
        <taxon>Pseudomonadati</taxon>
        <taxon>Pseudomonadota</taxon>
        <taxon>Alphaproteobacteria</taxon>
        <taxon>Hyphomicrobiales</taxon>
        <taxon>Ahrensiaceae</taxon>
        <taxon>Oceaniradius</taxon>
    </lineage>
</organism>
<dbReference type="Gene3D" id="3.40.50.450">
    <property type="match status" value="1"/>
</dbReference>
<proteinExistence type="predicted"/>
<evidence type="ECO:0008006" key="3">
    <source>
        <dbReference type="Google" id="ProtNLM"/>
    </source>
</evidence>
<dbReference type="EMBL" id="QFWV02000007">
    <property type="protein sequence ID" value="RKF06475.1"/>
    <property type="molecule type" value="Genomic_DNA"/>
</dbReference>
<keyword evidence="2" id="KW-1185">Reference proteome</keyword>
<dbReference type="RefSeq" id="WP_109766124.1">
    <property type="nucleotide sequence ID" value="NZ_QFWV02000007.1"/>
</dbReference>
<evidence type="ECO:0000313" key="1">
    <source>
        <dbReference type="EMBL" id="RKF06475.1"/>
    </source>
</evidence>
<name>A0A3A8A975_9HYPH</name>
<protein>
    <recommendedName>
        <fullName evidence="3">Nucleoside 2-deoxyribosyltransferase</fullName>
    </recommendedName>
</protein>
<dbReference type="Proteomes" id="UP000246132">
    <property type="component" value="Unassembled WGS sequence"/>
</dbReference>
<gene>
    <name evidence="1" type="ORF">DEM25_012840</name>
</gene>
<dbReference type="AlphaFoldDB" id="A0A3A8A975"/>
<evidence type="ECO:0000313" key="2">
    <source>
        <dbReference type="Proteomes" id="UP000246132"/>
    </source>
</evidence>
<comment type="caution">
    <text evidence="1">The sequence shown here is derived from an EMBL/GenBank/DDBJ whole genome shotgun (WGS) entry which is preliminary data.</text>
</comment>
<sequence>MPKKCFVIQPFDGGRYDKRYDDVFRPAIEDAGFDAYRVDQDPAVEVPIEEIEQQIQDAEICLAEITENNANVWYELGFAVAAGKSVVMICSNDRERFPFDVQHRKITRYSCESPSDFKKLRETITERLKHVSQRNEVTKKLKIESTTKPRAGLADHEIAALITIGSEVNGTSDGLSVYRIKELMEKAGFTGLAGNLAVQKLISLGFIKIDTEQGWNSHEEFEVCVPTLTGWDWIHENLDAIELRKGPKGNLDDEIPF</sequence>